<dbReference type="GO" id="GO:0005634">
    <property type="term" value="C:nucleus"/>
    <property type="evidence" value="ECO:0007669"/>
    <property type="project" value="UniProtKB-SubCell"/>
</dbReference>
<dbReference type="Pfam" id="PF03184">
    <property type="entry name" value="DDE_1"/>
    <property type="match status" value="1"/>
</dbReference>
<dbReference type="InterPro" id="IPR004875">
    <property type="entry name" value="DDE_SF_endonuclease_dom"/>
</dbReference>
<sequence>MLHEPYRRGDAGAVAVPALTCSTRKRKSLTLEDRVKVINMHDVGRMSSRAIAKAMDVGKTQIQLVIKDKESILASWESGNVPATQKYLKAWSGRHKELNSLVWEWFQAARAQNIHISGRMVQEKAMLFSRQMNISDFCASNGWLTTWQARHNVRFKMLSGQSADVKQEFPDDWSEWILAQCKGFDAKDVFAAREMGLFHRQLPNASIAEKVQNCNGGKNAEDRMTVLVCCSAFGEKLSLLVIGKSAKPSGFQGRPASLPVSYESNSKSWMTAKLFSQWLHKLNSEMWLQSRKIVLLIAERLVHSDEFLSNVKLVFLPLNMPSQLQPCEIGIVQAFKRNYRKRFLHHVFINKEDGIAECEIAKRVNLLDTIKWMKDAWDGVDVTVIVTCFKKCGLCNFTARTADVNSDPLDATPGATVSEMMNGMSWDDYVNCDADLVTSSTVSRAWEDQLLNIVMLESSQDIKNDDTEVETSDEEQQKHGIQEPIPTPKQCLLYLDSILRCVLHHGYEHLVCEVMKCQSMLEKEIWEGIEKTSQDKTYK</sequence>
<dbReference type="InterPro" id="IPR006600">
    <property type="entry name" value="HTH_CenpB_DNA-bd_dom"/>
</dbReference>
<dbReference type="SMART" id="SM00674">
    <property type="entry name" value="CENPB"/>
    <property type="match status" value="1"/>
</dbReference>
<proteinExistence type="predicted"/>
<evidence type="ECO:0000259" key="5">
    <source>
        <dbReference type="PROSITE" id="PS51253"/>
    </source>
</evidence>
<evidence type="ECO:0000313" key="6">
    <source>
        <dbReference type="Ensembl" id="ENSEBUP00000027400.1"/>
    </source>
</evidence>
<reference evidence="6" key="2">
    <citation type="submission" date="2025-09" db="UniProtKB">
        <authorList>
            <consortium name="Ensembl"/>
        </authorList>
    </citation>
    <scope>IDENTIFICATION</scope>
</reference>
<evidence type="ECO:0000313" key="7">
    <source>
        <dbReference type="Proteomes" id="UP000694388"/>
    </source>
</evidence>
<evidence type="ECO:0000256" key="3">
    <source>
        <dbReference type="ARBA" id="ARBA00023242"/>
    </source>
</evidence>
<dbReference type="Ensembl" id="ENSEBUT00000027976.1">
    <property type="protein sequence ID" value="ENSEBUP00000027400.1"/>
    <property type="gene ID" value="ENSEBUG00000016790.1"/>
</dbReference>
<dbReference type="InterPro" id="IPR050863">
    <property type="entry name" value="CenT-Element_Derived"/>
</dbReference>
<dbReference type="InterPro" id="IPR009057">
    <property type="entry name" value="Homeodomain-like_sf"/>
</dbReference>
<dbReference type="PANTHER" id="PTHR19303:SF73">
    <property type="entry name" value="PROTEIN PDC2"/>
    <property type="match status" value="1"/>
</dbReference>
<dbReference type="Pfam" id="PF03221">
    <property type="entry name" value="HTH_Tnp_Tc5"/>
    <property type="match status" value="1"/>
</dbReference>
<dbReference type="Pfam" id="PF04218">
    <property type="entry name" value="CENP-B_N"/>
    <property type="match status" value="1"/>
</dbReference>
<organism evidence="6 7">
    <name type="scientific">Eptatretus burgeri</name>
    <name type="common">Inshore hagfish</name>
    <dbReference type="NCBI Taxonomy" id="7764"/>
    <lineage>
        <taxon>Eukaryota</taxon>
        <taxon>Metazoa</taxon>
        <taxon>Chordata</taxon>
        <taxon>Craniata</taxon>
        <taxon>Vertebrata</taxon>
        <taxon>Cyclostomata</taxon>
        <taxon>Myxini</taxon>
        <taxon>Myxiniformes</taxon>
        <taxon>Myxinidae</taxon>
        <taxon>Eptatretinae</taxon>
        <taxon>Eptatretus</taxon>
    </lineage>
</organism>
<dbReference type="PROSITE" id="PS51253">
    <property type="entry name" value="HTH_CENPB"/>
    <property type="match status" value="1"/>
</dbReference>
<keyword evidence="2" id="KW-0238">DNA-binding</keyword>
<dbReference type="GeneTree" id="ENSGT00940000163615"/>
<accession>A0A8C4RAA3</accession>
<evidence type="ECO:0000256" key="1">
    <source>
        <dbReference type="ARBA" id="ARBA00004123"/>
    </source>
</evidence>
<evidence type="ECO:0000256" key="4">
    <source>
        <dbReference type="SAM" id="MobiDB-lite"/>
    </source>
</evidence>
<feature type="domain" description="HTH CENPB-type" evidence="5">
    <location>
        <begin position="86"/>
        <end position="157"/>
    </location>
</feature>
<feature type="region of interest" description="Disordered" evidence="4">
    <location>
        <begin position="462"/>
        <end position="482"/>
    </location>
</feature>
<dbReference type="PANTHER" id="PTHR19303">
    <property type="entry name" value="TRANSPOSON"/>
    <property type="match status" value="1"/>
</dbReference>
<dbReference type="Gene3D" id="1.10.10.60">
    <property type="entry name" value="Homeodomain-like"/>
    <property type="match status" value="2"/>
</dbReference>
<dbReference type="Proteomes" id="UP000694388">
    <property type="component" value="Unplaced"/>
</dbReference>
<dbReference type="InterPro" id="IPR007889">
    <property type="entry name" value="HTH_Psq"/>
</dbReference>
<name>A0A8C4RAA3_EPTBU</name>
<keyword evidence="7" id="KW-1185">Reference proteome</keyword>
<dbReference type="SUPFAM" id="SSF46689">
    <property type="entry name" value="Homeodomain-like"/>
    <property type="match status" value="2"/>
</dbReference>
<evidence type="ECO:0000256" key="2">
    <source>
        <dbReference type="ARBA" id="ARBA00023125"/>
    </source>
</evidence>
<reference evidence="6" key="1">
    <citation type="submission" date="2025-08" db="UniProtKB">
        <authorList>
            <consortium name="Ensembl"/>
        </authorList>
    </citation>
    <scope>IDENTIFICATION</scope>
</reference>
<protein>
    <recommendedName>
        <fullName evidence="5">HTH CENPB-type domain-containing protein</fullName>
    </recommendedName>
</protein>
<comment type="subcellular location">
    <subcellularLocation>
        <location evidence="1">Nucleus</location>
    </subcellularLocation>
</comment>
<dbReference type="AlphaFoldDB" id="A0A8C4RAA3"/>
<keyword evidence="3" id="KW-0539">Nucleus</keyword>
<dbReference type="GO" id="GO:0003677">
    <property type="term" value="F:DNA binding"/>
    <property type="evidence" value="ECO:0007669"/>
    <property type="project" value="UniProtKB-KW"/>
</dbReference>